<dbReference type="PANTHER" id="PTHR45458:SF3">
    <property type="entry name" value="CHAIN DEHYDROGENASE (ATSC), PUTATIVE-RELATED"/>
    <property type="match status" value="1"/>
</dbReference>
<name>A0ABR0JAG0_9EURO</name>
<evidence type="ECO:0000313" key="4">
    <source>
        <dbReference type="Proteomes" id="UP001345691"/>
    </source>
</evidence>
<sequence>MDGNRMRYAGSVGGENGRDSATELKRKRTLHDRDLEEASRGLINARQTVGSRGDDQTSTGDLNLAPEQRDTLNKVLMRMFRYAGAPVVTNPSWTADGGYSRLPHRARRCLFFPIGRQRCSGIEANAVKVVRDRILLLKDFGRIIPAYNDKSSQRHTVWCWHDGVIDLKLLLNNRITTYRPQETHAMMRIYDTEWAASDTRAENDIVPNSVENIALLYGGHGLSAREGGNLEGLHNAGTDAYATLLNALCMGLGYEFVRQLRDRPGAIVFATTRDPGRASRLSSLTDKGNVHIVKIGNQPESVNDALAAAEQVKSIAGKVDVVIANAGIFDHETSITDTSMAMYQQMLDVNVLNNIAIFKALRPLLLESARSGGTPKFVAVSTQYGSLELVDKLPGLSSAYGISKAALNMFIRHIAYEEKKNGILALPIHPGVVSTEGVAELARRIGLDTISPAESIRGMMTIVDRITVEDEVRLWKYDGSKLPW</sequence>
<protein>
    <submittedName>
        <fullName evidence="3">Uncharacterized protein</fullName>
    </submittedName>
</protein>
<dbReference type="Pfam" id="PF00106">
    <property type="entry name" value="adh_short"/>
    <property type="match status" value="1"/>
</dbReference>
<dbReference type="EMBL" id="JAVRRF010000013">
    <property type="protein sequence ID" value="KAK5059044.1"/>
    <property type="molecule type" value="Genomic_DNA"/>
</dbReference>
<dbReference type="SUPFAM" id="SSF51735">
    <property type="entry name" value="NAD(P)-binding Rossmann-fold domains"/>
    <property type="match status" value="1"/>
</dbReference>
<dbReference type="InterPro" id="IPR002347">
    <property type="entry name" value="SDR_fam"/>
</dbReference>
<dbReference type="PROSITE" id="PS00061">
    <property type="entry name" value="ADH_SHORT"/>
    <property type="match status" value="1"/>
</dbReference>
<evidence type="ECO:0000256" key="2">
    <source>
        <dbReference type="SAM" id="MobiDB-lite"/>
    </source>
</evidence>
<dbReference type="PRINTS" id="PR00081">
    <property type="entry name" value="GDHRDH"/>
</dbReference>
<keyword evidence="1" id="KW-0521">NADP</keyword>
<evidence type="ECO:0000313" key="3">
    <source>
        <dbReference type="EMBL" id="KAK5059044.1"/>
    </source>
</evidence>
<evidence type="ECO:0000256" key="1">
    <source>
        <dbReference type="ARBA" id="ARBA00022857"/>
    </source>
</evidence>
<accession>A0ABR0JAG0</accession>
<comment type="caution">
    <text evidence="3">The sequence shown here is derived from an EMBL/GenBank/DDBJ whole genome shotgun (WGS) entry which is preliminary data.</text>
</comment>
<dbReference type="InterPro" id="IPR052184">
    <property type="entry name" value="SDR_enzymes"/>
</dbReference>
<reference evidence="3 4" key="1">
    <citation type="submission" date="2023-08" db="EMBL/GenBank/DDBJ databases">
        <title>Black Yeasts Isolated from many extreme environments.</title>
        <authorList>
            <person name="Coleine C."/>
            <person name="Stajich J.E."/>
            <person name="Selbmann L."/>
        </authorList>
    </citation>
    <scope>NUCLEOTIDE SEQUENCE [LARGE SCALE GENOMIC DNA]</scope>
    <source>
        <strain evidence="3 4">CCFEE 6328</strain>
    </source>
</reference>
<dbReference type="InterPro" id="IPR020904">
    <property type="entry name" value="Sc_DH/Rdtase_CS"/>
</dbReference>
<dbReference type="InterPro" id="IPR036291">
    <property type="entry name" value="NAD(P)-bd_dom_sf"/>
</dbReference>
<proteinExistence type="predicted"/>
<dbReference type="Proteomes" id="UP001345691">
    <property type="component" value="Unassembled WGS sequence"/>
</dbReference>
<dbReference type="PANTHER" id="PTHR45458">
    <property type="entry name" value="SHORT-CHAIN DEHYDROGENASE/REDUCTASE SDR"/>
    <property type="match status" value="1"/>
</dbReference>
<feature type="compositionally biased region" description="Polar residues" evidence="2">
    <location>
        <begin position="45"/>
        <end position="61"/>
    </location>
</feature>
<keyword evidence="4" id="KW-1185">Reference proteome</keyword>
<feature type="region of interest" description="Disordered" evidence="2">
    <location>
        <begin position="1"/>
        <end position="66"/>
    </location>
</feature>
<organism evidence="3 4">
    <name type="scientific">Exophiala sideris</name>
    <dbReference type="NCBI Taxonomy" id="1016849"/>
    <lineage>
        <taxon>Eukaryota</taxon>
        <taxon>Fungi</taxon>
        <taxon>Dikarya</taxon>
        <taxon>Ascomycota</taxon>
        <taxon>Pezizomycotina</taxon>
        <taxon>Eurotiomycetes</taxon>
        <taxon>Chaetothyriomycetidae</taxon>
        <taxon>Chaetothyriales</taxon>
        <taxon>Herpotrichiellaceae</taxon>
        <taxon>Exophiala</taxon>
    </lineage>
</organism>
<gene>
    <name evidence="3" type="ORF">LTR69_006333</name>
</gene>
<dbReference type="Gene3D" id="3.40.50.720">
    <property type="entry name" value="NAD(P)-binding Rossmann-like Domain"/>
    <property type="match status" value="1"/>
</dbReference>